<accession>A0A9X3R9I0</accession>
<sequence length="212" mass="24921">MRLLPLIYIFIFGVVLTVALLFLDLPFWLIYVVIIVVYVVLLVLPQMYTIYKSNNLKKIERFLEKNKKKPIFTYPLAVKNGNREEIISSIQLILSKYKQPYMQEVYKTNLALFENNVSLFEQRAKQISKEPLHTYYIAYAEARKGNFEEAHSYKGKLPVGWMPYAIDAIIALEKEDLSGFRIASEQCIRLASGIQKFNLFYSFDWMEKEYAK</sequence>
<dbReference type="Proteomes" id="UP001152172">
    <property type="component" value="Unassembled WGS sequence"/>
</dbReference>
<evidence type="ECO:0000256" key="1">
    <source>
        <dbReference type="SAM" id="Phobius"/>
    </source>
</evidence>
<name>A0A9X3R9I0_9BACI</name>
<dbReference type="AlphaFoldDB" id="A0A9X3R9I0"/>
<dbReference type="EMBL" id="JAMKBI010000001">
    <property type="protein sequence ID" value="MCZ8532158.1"/>
    <property type="molecule type" value="Genomic_DNA"/>
</dbReference>
<evidence type="ECO:0000313" key="3">
    <source>
        <dbReference type="Proteomes" id="UP001152172"/>
    </source>
</evidence>
<reference evidence="2" key="1">
    <citation type="submission" date="2022-05" db="EMBL/GenBank/DDBJ databases">
        <authorList>
            <person name="Colautti A."/>
            <person name="Iacumin L."/>
        </authorList>
    </citation>
    <scope>NUCLEOTIDE SEQUENCE</scope>
    <source>
        <strain evidence="2">DSM 30747</strain>
    </source>
</reference>
<feature type="transmembrane region" description="Helical" evidence="1">
    <location>
        <begin position="29"/>
        <end position="51"/>
    </location>
</feature>
<protein>
    <submittedName>
        <fullName evidence="2">Uncharacterized protein</fullName>
    </submittedName>
</protein>
<dbReference type="RefSeq" id="WP_269920787.1">
    <property type="nucleotide sequence ID" value="NZ_JAMKBI010000001.1"/>
</dbReference>
<keyword evidence="1" id="KW-0812">Transmembrane</keyword>
<organism evidence="2 3">
    <name type="scientific">Psychrobacillus psychrodurans</name>
    <dbReference type="NCBI Taxonomy" id="126157"/>
    <lineage>
        <taxon>Bacteria</taxon>
        <taxon>Bacillati</taxon>
        <taxon>Bacillota</taxon>
        <taxon>Bacilli</taxon>
        <taxon>Bacillales</taxon>
        <taxon>Bacillaceae</taxon>
        <taxon>Psychrobacillus</taxon>
    </lineage>
</organism>
<gene>
    <name evidence="2" type="ORF">M9R61_02195</name>
</gene>
<proteinExistence type="predicted"/>
<comment type="caution">
    <text evidence="2">The sequence shown here is derived from an EMBL/GenBank/DDBJ whole genome shotgun (WGS) entry which is preliminary data.</text>
</comment>
<evidence type="ECO:0000313" key="2">
    <source>
        <dbReference type="EMBL" id="MCZ8532158.1"/>
    </source>
</evidence>
<keyword evidence="1" id="KW-0472">Membrane</keyword>
<keyword evidence="3" id="KW-1185">Reference proteome</keyword>
<feature type="transmembrane region" description="Helical" evidence="1">
    <location>
        <begin position="7"/>
        <end position="23"/>
    </location>
</feature>
<keyword evidence="1" id="KW-1133">Transmembrane helix</keyword>